<proteinExistence type="predicted"/>
<dbReference type="RefSeq" id="WP_084119219.1">
    <property type="nucleotide sequence ID" value="NZ_LT838813.1"/>
</dbReference>
<evidence type="ECO:0000313" key="1">
    <source>
        <dbReference type="EMBL" id="SMD42412.1"/>
    </source>
</evidence>
<dbReference type="AlphaFoldDB" id="A0A1W2H1B7"/>
<dbReference type="EMBL" id="LT838813">
    <property type="protein sequence ID" value="SMD42412.1"/>
    <property type="molecule type" value="Genomic_DNA"/>
</dbReference>
<organism evidence="1 2">
    <name type="scientific">Aquiflexum balticum DSM 16537</name>
    <dbReference type="NCBI Taxonomy" id="758820"/>
    <lineage>
        <taxon>Bacteria</taxon>
        <taxon>Pseudomonadati</taxon>
        <taxon>Bacteroidota</taxon>
        <taxon>Cytophagia</taxon>
        <taxon>Cytophagales</taxon>
        <taxon>Cyclobacteriaceae</taxon>
        <taxon>Aquiflexum</taxon>
    </lineage>
</organism>
<evidence type="ECO:0008006" key="3">
    <source>
        <dbReference type="Google" id="ProtNLM"/>
    </source>
</evidence>
<dbReference type="Proteomes" id="UP000192333">
    <property type="component" value="Chromosome I"/>
</dbReference>
<dbReference type="OrthoDB" id="1467604at2"/>
<sequence>MKTTLILLLMGLFFGSSLSVPLWAQQQLKPNSGLGLGFQVNQFQNDFGFGLNLTSPEILNGNAAFRLKANQVYFEHLLDGEYVWSGYQNVSLGFVGFGGMVGQSIRLYGEGGLAGIIPSDRFSSESFRLSTYGTFGFEFFPTPAFNYFLELGVMTSRARADKIAGSPFFSNGFVASVGFRLNLKK</sequence>
<reference evidence="2" key="1">
    <citation type="submission" date="2017-04" db="EMBL/GenBank/DDBJ databases">
        <authorList>
            <person name="Varghese N."/>
            <person name="Submissions S."/>
        </authorList>
    </citation>
    <scope>NUCLEOTIDE SEQUENCE [LARGE SCALE GENOMIC DNA]</scope>
    <source>
        <strain evidence="2">DSM 16537</strain>
    </source>
</reference>
<name>A0A1W2H1B7_9BACT</name>
<keyword evidence="2" id="KW-1185">Reference proteome</keyword>
<dbReference type="STRING" id="758820.SAMN00777080_0962"/>
<accession>A0A1W2H1B7</accession>
<gene>
    <name evidence="1" type="ORF">SAMN00777080_0962</name>
</gene>
<protein>
    <recommendedName>
        <fullName evidence="3">Outer membrane protein beta-barrel domain-containing protein</fullName>
    </recommendedName>
</protein>
<evidence type="ECO:0000313" key="2">
    <source>
        <dbReference type="Proteomes" id="UP000192333"/>
    </source>
</evidence>